<proteinExistence type="predicted"/>
<keyword evidence="2" id="KW-1185">Reference proteome</keyword>
<gene>
    <name evidence="1" type="ORF">E2562_018177</name>
</gene>
<accession>A0A6G1C7D4</accession>
<dbReference type="EMBL" id="SPHZ02000010">
    <property type="protein sequence ID" value="KAF0896060.1"/>
    <property type="molecule type" value="Genomic_DNA"/>
</dbReference>
<reference evidence="1 2" key="1">
    <citation type="submission" date="2019-11" db="EMBL/GenBank/DDBJ databases">
        <title>Whole genome sequence of Oryza granulata.</title>
        <authorList>
            <person name="Li W."/>
        </authorList>
    </citation>
    <scope>NUCLEOTIDE SEQUENCE [LARGE SCALE GENOMIC DNA]</scope>
    <source>
        <strain evidence="2">cv. Menghai</strain>
        <tissue evidence="1">Leaf</tissue>
    </source>
</reference>
<sequence>MEIPDLQKRRRGVIVWTPSADDKIRGFSCQKSHAGIHDAIRSTDTISPCFSCVSNNTGNGLLKKVFYLLETAEISMKLAAQLPTTVGSELCRTALKFSGVPCSGHLLPWVSYPEADGKAADGEAASLDGKHRFTFLQEVAGEVASLVGKRRNQ</sequence>
<dbReference type="AlphaFoldDB" id="A0A6G1C7D4"/>
<evidence type="ECO:0000313" key="2">
    <source>
        <dbReference type="Proteomes" id="UP000479710"/>
    </source>
</evidence>
<protein>
    <submittedName>
        <fullName evidence="1">Uncharacterized protein</fullName>
    </submittedName>
</protein>
<dbReference type="Proteomes" id="UP000479710">
    <property type="component" value="Unassembled WGS sequence"/>
</dbReference>
<organism evidence="1 2">
    <name type="scientific">Oryza meyeriana var. granulata</name>
    <dbReference type="NCBI Taxonomy" id="110450"/>
    <lineage>
        <taxon>Eukaryota</taxon>
        <taxon>Viridiplantae</taxon>
        <taxon>Streptophyta</taxon>
        <taxon>Embryophyta</taxon>
        <taxon>Tracheophyta</taxon>
        <taxon>Spermatophyta</taxon>
        <taxon>Magnoliopsida</taxon>
        <taxon>Liliopsida</taxon>
        <taxon>Poales</taxon>
        <taxon>Poaceae</taxon>
        <taxon>BOP clade</taxon>
        <taxon>Oryzoideae</taxon>
        <taxon>Oryzeae</taxon>
        <taxon>Oryzinae</taxon>
        <taxon>Oryza</taxon>
        <taxon>Oryza meyeriana</taxon>
    </lineage>
</organism>
<name>A0A6G1C7D4_9ORYZ</name>
<comment type="caution">
    <text evidence="1">The sequence shown here is derived from an EMBL/GenBank/DDBJ whole genome shotgun (WGS) entry which is preliminary data.</text>
</comment>
<evidence type="ECO:0000313" key="1">
    <source>
        <dbReference type="EMBL" id="KAF0896060.1"/>
    </source>
</evidence>